<dbReference type="AlphaFoldDB" id="A0A2P4ZU83"/>
<dbReference type="GeneID" id="29988607"/>
<evidence type="ECO:0000256" key="1">
    <source>
        <dbReference type="SAM" id="Phobius"/>
    </source>
</evidence>
<comment type="caution">
    <text evidence="2">The sequence shown here is derived from an EMBL/GenBank/DDBJ whole genome shotgun (WGS) entry which is preliminary data.</text>
</comment>
<organism evidence="2 3">
    <name type="scientific">Trichoderma gamsii</name>
    <dbReference type="NCBI Taxonomy" id="398673"/>
    <lineage>
        <taxon>Eukaryota</taxon>
        <taxon>Fungi</taxon>
        <taxon>Dikarya</taxon>
        <taxon>Ascomycota</taxon>
        <taxon>Pezizomycotina</taxon>
        <taxon>Sordariomycetes</taxon>
        <taxon>Hypocreomycetidae</taxon>
        <taxon>Hypocreales</taxon>
        <taxon>Hypocreaceae</taxon>
        <taxon>Trichoderma</taxon>
    </lineage>
</organism>
<dbReference type="PANTHER" id="PTHR35896">
    <property type="entry name" value="IG-LIKE DOMAIN-CONTAINING PROTEIN"/>
    <property type="match status" value="1"/>
</dbReference>
<reference evidence="2 3" key="1">
    <citation type="journal article" date="2016" name="Genome Announc.">
        <title>Draft Whole-Genome Sequence of Trichoderma gamsii T6085, a Promising Biocontrol Agent of Fusarium Head Blight on Wheat.</title>
        <authorList>
            <person name="Baroncelli R."/>
            <person name="Zapparata A."/>
            <person name="Piaggeschi G."/>
            <person name="Sarrocco S."/>
            <person name="Vannacci G."/>
        </authorList>
    </citation>
    <scope>NUCLEOTIDE SEQUENCE [LARGE SCALE GENOMIC DNA]</scope>
    <source>
        <strain evidence="2 3">T6085</strain>
    </source>
</reference>
<dbReference type="InterPro" id="IPR053008">
    <property type="entry name" value="Phomopsin_biosynth_assoc"/>
</dbReference>
<gene>
    <name evidence="2" type="ORF">TGAM01_v203599</name>
</gene>
<evidence type="ECO:0000313" key="3">
    <source>
        <dbReference type="Proteomes" id="UP000054821"/>
    </source>
</evidence>
<dbReference type="RefSeq" id="XP_018658305.1">
    <property type="nucleotide sequence ID" value="XM_018808524.1"/>
</dbReference>
<keyword evidence="1" id="KW-0812">Transmembrane</keyword>
<keyword evidence="1" id="KW-1133">Transmembrane helix</keyword>
<protein>
    <submittedName>
        <fullName evidence="2">Uncharacterized protein</fullName>
    </submittedName>
</protein>
<feature type="transmembrane region" description="Helical" evidence="1">
    <location>
        <begin position="45"/>
        <end position="65"/>
    </location>
</feature>
<dbReference type="PANTHER" id="PTHR35896:SF3">
    <property type="entry name" value="MAJOR FACILITATOR SUPERFAMILY TRANSPORTER"/>
    <property type="match status" value="1"/>
</dbReference>
<dbReference type="Proteomes" id="UP000054821">
    <property type="component" value="Unassembled WGS sequence"/>
</dbReference>
<keyword evidence="3" id="KW-1185">Reference proteome</keyword>
<evidence type="ECO:0000313" key="2">
    <source>
        <dbReference type="EMBL" id="PON27832.1"/>
    </source>
</evidence>
<accession>A0A2P4ZU83</accession>
<keyword evidence="1" id="KW-0472">Membrane</keyword>
<name>A0A2P4ZU83_9HYPO</name>
<dbReference type="EMBL" id="JPDN02000009">
    <property type="protein sequence ID" value="PON27832.1"/>
    <property type="molecule type" value="Genomic_DNA"/>
</dbReference>
<sequence>MLTTTSDEMDEHVSFLHKNDRACEKVTQPQETKEYFIFTALKHNWGYLVAALFMFTTLFTVWRLAEHSATGQRTKDLREDVFTSDGKAFPHGYLRWEQRFAPLPCGKTPSEALAAGCHFDIVATAWLPPRCIDYELVAEFEALYDWQYFRDPNGTDPYPKEHDVLGSQTGTIWTTVRWHWAHCLFMWKKLNRALVQARTADAEVVQLKHTNHCVNLILRMDNPDALGTNVEIIYPPC</sequence>
<proteinExistence type="predicted"/>